<dbReference type="AlphaFoldDB" id="A0A7I8DEK9"/>
<sequence length="182" mass="19646">MKPIHKLLSLSIPQKITLLCLLGLRANGLIQMGLQNRIVVNAGQLKTQVTEAQQLFSGMKDGLGGLTELKAVTVHMSGNVQELQSATADMDQGLQTLNQTVSGINQSVAGDRSVRLTKRPEGRSTDRNQPLDRRIDCPVDTIECEIVPASTTALAKLHRPTGGKLFATLTRASPYTQKTCGE</sequence>
<reference evidence="2 3" key="1">
    <citation type="submission" date="2020-08" db="EMBL/GenBank/DDBJ databases">
        <title>Complete Genome Sequence of Effusibacillus dendaii Strain skT53, Isolated from Farmland soil.</title>
        <authorList>
            <person name="Konishi T."/>
            <person name="Kawasaki H."/>
        </authorList>
    </citation>
    <scope>NUCLEOTIDE SEQUENCE [LARGE SCALE GENOMIC DNA]</scope>
    <source>
        <strain evidence="3">skT53</strain>
    </source>
</reference>
<protein>
    <submittedName>
        <fullName evidence="2">Uncharacterized protein</fullName>
    </submittedName>
</protein>
<evidence type="ECO:0000256" key="1">
    <source>
        <dbReference type="SAM" id="MobiDB-lite"/>
    </source>
</evidence>
<organism evidence="2 3">
    <name type="scientific">Effusibacillus dendaii</name>
    <dbReference type="NCBI Taxonomy" id="2743772"/>
    <lineage>
        <taxon>Bacteria</taxon>
        <taxon>Bacillati</taxon>
        <taxon>Bacillota</taxon>
        <taxon>Bacilli</taxon>
        <taxon>Bacillales</taxon>
        <taxon>Alicyclobacillaceae</taxon>
        <taxon>Effusibacillus</taxon>
    </lineage>
</organism>
<dbReference type="RefSeq" id="WP_200760360.1">
    <property type="nucleotide sequence ID" value="NZ_AP023366.1"/>
</dbReference>
<dbReference type="KEGG" id="eff:skT53_13360"/>
<evidence type="ECO:0000313" key="3">
    <source>
        <dbReference type="Proteomes" id="UP000593802"/>
    </source>
</evidence>
<gene>
    <name evidence="2" type="ORF">skT53_13360</name>
</gene>
<feature type="compositionally biased region" description="Basic and acidic residues" evidence="1">
    <location>
        <begin position="112"/>
        <end position="133"/>
    </location>
</feature>
<proteinExistence type="predicted"/>
<name>A0A7I8DEK9_9BACL</name>
<feature type="region of interest" description="Disordered" evidence="1">
    <location>
        <begin position="108"/>
        <end position="133"/>
    </location>
</feature>
<evidence type="ECO:0000313" key="2">
    <source>
        <dbReference type="EMBL" id="BCJ86351.1"/>
    </source>
</evidence>
<accession>A0A7I8DEK9</accession>
<dbReference type="Proteomes" id="UP000593802">
    <property type="component" value="Chromosome"/>
</dbReference>
<keyword evidence="3" id="KW-1185">Reference proteome</keyword>
<dbReference type="EMBL" id="AP023366">
    <property type="protein sequence ID" value="BCJ86351.1"/>
    <property type="molecule type" value="Genomic_DNA"/>
</dbReference>